<name>M7YFX7_TRIUA</name>
<sequence>MRSSKATSGCFGSPSHHRPRLPGDPAVAVSVAVAATGPCWCRPGWLLQLGRAGNTAPAAASLPASPRARGKRSSAPLLLPSDPLAVSSVLPSF</sequence>
<evidence type="ECO:0000313" key="1">
    <source>
        <dbReference type="EMBL" id="EMS45646.1"/>
    </source>
</evidence>
<proteinExistence type="predicted"/>
<accession>M7YFX7</accession>
<dbReference type="AlphaFoldDB" id="M7YFX7"/>
<dbReference type="EMBL" id="KD283642">
    <property type="protein sequence ID" value="EMS45646.1"/>
    <property type="molecule type" value="Genomic_DNA"/>
</dbReference>
<gene>
    <name evidence="1" type="ORF">TRIUR3_05673</name>
</gene>
<protein>
    <submittedName>
        <fullName evidence="1">Uncharacterized protein</fullName>
    </submittedName>
</protein>
<organism evidence="1">
    <name type="scientific">Triticum urartu</name>
    <name type="common">Red wild einkorn</name>
    <name type="synonym">Crithodium urartu</name>
    <dbReference type="NCBI Taxonomy" id="4572"/>
    <lineage>
        <taxon>Eukaryota</taxon>
        <taxon>Viridiplantae</taxon>
        <taxon>Streptophyta</taxon>
        <taxon>Embryophyta</taxon>
        <taxon>Tracheophyta</taxon>
        <taxon>Spermatophyta</taxon>
        <taxon>Magnoliopsida</taxon>
        <taxon>Liliopsida</taxon>
        <taxon>Poales</taxon>
        <taxon>Poaceae</taxon>
        <taxon>BOP clade</taxon>
        <taxon>Pooideae</taxon>
        <taxon>Triticodae</taxon>
        <taxon>Triticeae</taxon>
        <taxon>Triticinae</taxon>
        <taxon>Triticum</taxon>
    </lineage>
</organism>
<reference evidence="1" key="1">
    <citation type="journal article" date="2013" name="Nature">
        <title>Draft genome of the wheat A-genome progenitor Triticum urartu.</title>
        <authorList>
            <person name="Ling H.Q."/>
            <person name="Zhao S."/>
            <person name="Liu D."/>
            <person name="Wang J."/>
            <person name="Sun H."/>
            <person name="Zhang C."/>
            <person name="Fan H."/>
            <person name="Li D."/>
            <person name="Dong L."/>
            <person name="Tao Y."/>
            <person name="Gao C."/>
            <person name="Wu H."/>
            <person name="Li Y."/>
            <person name="Cui Y."/>
            <person name="Guo X."/>
            <person name="Zheng S."/>
            <person name="Wang B."/>
            <person name="Yu K."/>
            <person name="Liang Q."/>
            <person name="Yang W."/>
            <person name="Lou X."/>
            <person name="Chen J."/>
            <person name="Feng M."/>
            <person name="Jian J."/>
            <person name="Zhang X."/>
            <person name="Luo G."/>
            <person name="Jiang Y."/>
            <person name="Liu J."/>
            <person name="Wang Z."/>
            <person name="Sha Y."/>
            <person name="Zhang B."/>
            <person name="Wu H."/>
            <person name="Tang D."/>
            <person name="Shen Q."/>
            <person name="Xue P."/>
            <person name="Zou S."/>
            <person name="Wang X."/>
            <person name="Liu X."/>
            <person name="Wang F."/>
            <person name="Yang Y."/>
            <person name="An X."/>
            <person name="Dong Z."/>
            <person name="Zhang K."/>
            <person name="Zhang X."/>
            <person name="Luo M.C."/>
            <person name="Dvorak J."/>
            <person name="Tong Y."/>
            <person name="Wang J."/>
            <person name="Yang H."/>
            <person name="Li Z."/>
            <person name="Wang D."/>
            <person name="Zhang A."/>
            <person name="Wang J."/>
        </authorList>
    </citation>
    <scope>NUCLEOTIDE SEQUENCE</scope>
</reference>